<comment type="caution">
    <text evidence="1">The sequence shown here is derived from an EMBL/GenBank/DDBJ whole genome shotgun (WGS) entry which is preliminary data.</text>
</comment>
<protein>
    <submittedName>
        <fullName evidence="1">Uncharacterized protein</fullName>
    </submittedName>
</protein>
<evidence type="ECO:0000313" key="1">
    <source>
        <dbReference type="EMBL" id="PIQ87250.1"/>
    </source>
</evidence>
<dbReference type="EMBL" id="PCVY01000016">
    <property type="protein sequence ID" value="PIQ87250.1"/>
    <property type="molecule type" value="Genomic_DNA"/>
</dbReference>
<name>A0A2H0LS43_9BACT</name>
<reference evidence="1 2" key="1">
    <citation type="submission" date="2017-09" db="EMBL/GenBank/DDBJ databases">
        <title>Depth-based differentiation of microbial function through sediment-hosted aquifers and enrichment of novel symbionts in the deep terrestrial subsurface.</title>
        <authorList>
            <person name="Probst A.J."/>
            <person name="Ladd B."/>
            <person name="Jarett J.K."/>
            <person name="Geller-Mcgrath D.E."/>
            <person name="Sieber C.M."/>
            <person name="Emerson J.B."/>
            <person name="Anantharaman K."/>
            <person name="Thomas B.C."/>
            <person name="Malmstrom R."/>
            <person name="Stieglmeier M."/>
            <person name="Klingl A."/>
            <person name="Woyke T."/>
            <person name="Ryan C.M."/>
            <person name="Banfield J.F."/>
        </authorList>
    </citation>
    <scope>NUCLEOTIDE SEQUENCE [LARGE SCALE GENOMIC DNA]</scope>
    <source>
        <strain evidence="1">CG11_big_fil_rev_8_21_14_0_20_45_26</strain>
    </source>
</reference>
<dbReference type="Proteomes" id="UP000230859">
    <property type="component" value="Unassembled WGS sequence"/>
</dbReference>
<accession>A0A2H0LS43</accession>
<evidence type="ECO:0000313" key="2">
    <source>
        <dbReference type="Proteomes" id="UP000230859"/>
    </source>
</evidence>
<organism evidence="1 2">
    <name type="scientific">Candidatus Abzuiibacterium crystallinum</name>
    <dbReference type="NCBI Taxonomy" id="1974748"/>
    <lineage>
        <taxon>Bacteria</taxon>
        <taxon>Pseudomonadati</taxon>
        <taxon>Candidatus Omnitrophota</taxon>
        <taxon>Candidatus Abzuiibacterium</taxon>
    </lineage>
</organism>
<proteinExistence type="predicted"/>
<sequence length="105" mass="12344">MAQLFVRVWKNFEIEEVKKHLLFMGDSSGDCANCRAFGLDPWSAKSCPECKTTFQFFTSRRFQTHPGERFSFAKRAHDKRPELICIDYEDYMKAIGDKKARDFFS</sequence>
<dbReference type="AlphaFoldDB" id="A0A2H0LS43"/>
<gene>
    <name evidence="1" type="ORF">COV74_01645</name>
</gene>